<evidence type="ECO:0000256" key="7">
    <source>
        <dbReference type="SAM" id="Coils"/>
    </source>
</evidence>
<dbReference type="GO" id="GO:0008380">
    <property type="term" value="P:RNA splicing"/>
    <property type="evidence" value="ECO:0007669"/>
    <property type="project" value="UniProtKB-KW"/>
</dbReference>
<dbReference type="EnsemblProtists" id="PYU1_T002586">
    <property type="protein sequence ID" value="PYU1_T002586"/>
    <property type="gene ID" value="PYU1_G002583"/>
</dbReference>
<keyword evidence="7" id="KW-0175">Coiled coil</keyword>
<feature type="coiled-coil region" evidence="7">
    <location>
        <begin position="109"/>
        <end position="136"/>
    </location>
</feature>
<dbReference type="Proteomes" id="UP000019132">
    <property type="component" value="Unassembled WGS sequence"/>
</dbReference>
<evidence type="ECO:0000256" key="2">
    <source>
        <dbReference type="ARBA" id="ARBA00010788"/>
    </source>
</evidence>
<dbReference type="VEuPathDB" id="FungiDB:PYU1_G002583"/>
<comment type="subcellular location">
    <subcellularLocation>
        <location evidence="1">Nucleus</location>
    </subcellularLocation>
</comment>
<dbReference type="InterPro" id="IPR008409">
    <property type="entry name" value="SPF27"/>
</dbReference>
<dbReference type="STRING" id="431595.K3WC95"/>
<dbReference type="GO" id="GO:0071013">
    <property type="term" value="C:catalytic step 2 spliceosome"/>
    <property type="evidence" value="ECO:0007669"/>
    <property type="project" value="TreeGrafter"/>
</dbReference>
<keyword evidence="9" id="KW-1185">Reference proteome</keyword>
<evidence type="ECO:0000256" key="5">
    <source>
        <dbReference type="ARBA" id="ARBA00023187"/>
    </source>
</evidence>
<evidence type="ECO:0000256" key="4">
    <source>
        <dbReference type="ARBA" id="ARBA00022728"/>
    </source>
</evidence>
<evidence type="ECO:0000256" key="6">
    <source>
        <dbReference type="ARBA" id="ARBA00023242"/>
    </source>
</evidence>
<sequence>MAPPMLAPTTCPLLLEGRTLIDSLGYVDTELDDSHTRSVVQQLIRAEMTKFAPSTQDYLAFLPDYTPEFRDHPRLQSEYKRVKASIPLDAIDMNRYQVRAPTGKLENDVAAWEASINQLKVQLEHQNNRVTNLELQQAYGTKLWKVKAAVLDGLNAQYAHVVQETKAASEAINVKRKQDQVLNATKLQSYRRKYLDLLDKNDSIKRACDAEERRLRKKMRVE</sequence>
<evidence type="ECO:0008006" key="10">
    <source>
        <dbReference type="Google" id="ProtNLM"/>
    </source>
</evidence>
<reference evidence="8" key="3">
    <citation type="submission" date="2014-11" db="UniProtKB">
        <authorList>
            <consortium name="EnsemblProtists"/>
        </authorList>
    </citation>
    <scope>IDENTIFICATION</scope>
    <source>
        <strain evidence="8">DAOM BR144</strain>
    </source>
</reference>
<accession>K3WC95</accession>
<reference evidence="9" key="1">
    <citation type="journal article" date="2010" name="Genome Biol.">
        <title>Genome sequence of the necrotrophic plant pathogen Pythium ultimum reveals original pathogenicity mechanisms and effector repertoire.</title>
        <authorList>
            <person name="Levesque C.A."/>
            <person name="Brouwer H."/>
            <person name="Cano L."/>
            <person name="Hamilton J.P."/>
            <person name="Holt C."/>
            <person name="Huitema E."/>
            <person name="Raffaele S."/>
            <person name="Robideau G.P."/>
            <person name="Thines M."/>
            <person name="Win J."/>
            <person name="Zerillo M.M."/>
            <person name="Beakes G.W."/>
            <person name="Boore J.L."/>
            <person name="Busam D."/>
            <person name="Dumas B."/>
            <person name="Ferriera S."/>
            <person name="Fuerstenberg S.I."/>
            <person name="Gachon C.M."/>
            <person name="Gaulin E."/>
            <person name="Govers F."/>
            <person name="Grenville-Briggs L."/>
            <person name="Horner N."/>
            <person name="Hostetler J."/>
            <person name="Jiang R.H."/>
            <person name="Johnson J."/>
            <person name="Krajaejun T."/>
            <person name="Lin H."/>
            <person name="Meijer H.J."/>
            <person name="Moore B."/>
            <person name="Morris P."/>
            <person name="Phuntmart V."/>
            <person name="Puiu D."/>
            <person name="Shetty J."/>
            <person name="Stajich J.E."/>
            <person name="Tripathy S."/>
            <person name="Wawra S."/>
            <person name="van West P."/>
            <person name="Whitty B.R."/>
            <person name="Coutinho P.M."/>
            <person name="Henrissat B."/>
            <person name="Martin F."/>
            <person name="Thomas P.D."/>
            <person name="Tyler B.M."/>
            <person name="De Vries R.P."/>
            <person name="Kamoun S."/>
            <person name="Yandell M."/>
            <person name="Tisserat N."/>
            <person name="Buell C.R."/>
        </authorList>
    </citation>
    <scope>NUCLEOTIDE SEQUENCE</scope>
    <source>
        <strain evidence="9">DAOM:BR144</strain>
    </source>
</reference>
<organism evidence="8 9">
    <name type="scientific">Globisporangium ultimum (strain ATCC 200006 / CBS 805.95 / DAOM BR144)</name>
    <name type="common">Pythium ultimum</name>
    <dbReference type="NCBI Taxonomy" id="431595"/>
    <lineage>
        <taxon>Eukaryota</taxon>
        <taxon>Sar</taxon>
        <taxon>Stramenopiles</taxon>
        <taxon>Oomycota</taxon>
        <taxon>Peronosporomycetes</taxon>
        <taxon>Pythiales</taxon>
        <taxon>Pythiaceae</taxon>
        <taxon>Globisporangium</taxon>
    </lineage>
</organism>
<evidence type="ECO:0000256" key="3">
    <source>
        <dbReference type="ARBA" id="ARBA00022664"/>
    </source>
</evidence>
<reference evidence="9" key="2">
    <citation type="submission" date="2010-04" db="EMBL/GenBank/DDBJ databases">
        <authorList>
            <person name="Buell R."/>
            <person name="Hamilton J."/>
            <person name="Hostetler J."/>
        </authorList>
    </citation>
    <scope>NUCLEOTIDE SEQUENCE [LARGE SCALE GENOMIC DNA]</scope>
    <source>
        <strain evidence="9">DAOM:BR144</strain>
    </source>
</reference>
<comment type="similarity">
    <text evidence="2">Belongs to the SPF27 family.</text>
</comment>
<dbReference type="Pfam" id="PF05700">
    <property type="entry name" value="BCAS2"/>
    <property type="match status" value="1"/>
</dbReference>
<keyword evidence="5" id="KW-0508">mRNA splicing</keyword>
<dbReference type="AlphaFoldDB" id="K3WC95"/>
<dbReference type="OMA" id="SAWQESI"/>
<keyword evidence="3" id="KW-0507">mRNA processing</keyword>
<dbReference type="HOGENOM" id="CLU_082523_2_1_1"/>
<dbReference type="InParanoid" id="K3WC95"/>
<dbReference type="PANTHER" id="PTHR13296:SF0">
    <property type="entry name" value="PRE-MRNA-SPLICING FACTOR SPF27"/>
    <property type="match status" value="1"/>
</dbReference>
<dbReference type="GO" id="GO:0000974">
    <property type="term" value="C:Prp19 complex"/>
    <property type="evidence" value="ECO:0007669"/>
    <property type="project" value="TreeGrafter"/>
</dbReference>
<evidence type="ECO:0000313" key="9">
    <source>
        <dbReference type="Proteomes" id="UP000019132"/>
    </source>
</evidence>
<dbReference type="GO" id="GO:0006397">
    <property type="term" value="P:mRNA processing"/>
    <property type="evidence" value="ECO:0007669"/>
    <property type="project" value="UniProtKB-KW"/>
</dbReference>
<protein>
    <recommendedName>
        <fullName evidence="10">Pre-mRNA-splicing factor SPF27</fullName>
    </recommendedName>
</protein>
<evidence type="ECO:0000256" key="1">
    <source>
        <dbReference type="ARBA" id="ARBA00004123"/>
    </source>
</evidence>
<dbReference type="PANTHER" id="PTHR13296">
    <property type="entry name" value="BCAS2 PROTEIN"/>
    <property type="match status" value="1"/>
</dbReference>
<keyword evidence="6" id="KW-0539">Nucleus</keyword>
<name>K3WC95_GLOUD</name>
<evidence type="ECO:0000313" key="8">
    <source>
        <dbReference type="EnsemblProtists" id="PYU1_T002586"/>
    </source>
</evidence>
<dbReference type="eggNOG" id="KOG3096">
    <property type="taxonomic scope" value="Eukaryota"/>
</dbReference>
<proteinExistence type="inferred from homology"/>
<dbReference type="GO" id="GO:0071011">
    <property type="term" value="C:precatalytic spliceosome"/>
    <property type="evidence" value="ECO:0007669"/>
    <property type="project" value="TreeGrafter"/>
</dbReference>
<keyword evidence="4" id="KW-0747">Spliceosome</keyword>